<organism evidence="1 2">
    <name type="scientific">Nissabacter archeti</name>
    <dbReference type="NCBI Taxonomy" id="1917880"/>
    <lineage>
        <taxon>Bacteria</taxon>
        <taxon>Pseudomonadati</taxon>
        <taxon>Pseudomonadota</taxon>
        <taxon>Gammaproteobacteria</taxon>
        <taxon>Enterobacterales</taxon>
        <taxon>Yersiniaceae</taxon>
        <taxon>Nissabacter</taxon>
    </lineage>
</organism>
<gene>
    <name evidence="1" type="ORF">JK232_05430</name>
</gene>
<proteinExistence type="predicted"/>
<dbReference type="Proteomes" id="UP000680634">
    <property type="component" value="Unassembled WGS sequence"/>
</dbReference>
<dbReference type="SUPFAM" id="SSF63829">
    <property type="entry name" value="Calcium-dependent phosphotriesterase"/>
    <property type="match status" value="1"/>
</dbReference>
<reference evidence="1 2" key="1">
    <citation type="submission" date="2020-12" db="EMBL/GenBank/DDBJ databases">
        <authorList>
            <person name="Mcmullen J.G."/>
        </authorList>
    </citation>
    <scope>NUCLEOTIDE SEQUENCE [LARGE SCALE GENOMIC DNA]</scope>
    <source>
        <strain evidence="1 2">JGM97</strain>
    </source>
</reference>
<sequence length="308" mass="35350">MRCKIAIILLPLIFYGLSHGNKNSLLYNNELGNLCWPTQASYENGKKIISDYKNKRIIFENEAGRLNLLSLSLHGSHSIRYVEGIGYLIDDTEGHRLIKLDNLENPNPVYLDKINNYPLTRPHDILDGKDGYAYVIDENRLFRISDFSGKGEAFKIDKSHFGYVRSLSLIDGKINIISASMGMVIRIDDFKNGKFTTFKTKSHKQDDNAGAYERTGPILNSVIKLGSYYYGSNYFTKSYAGNSDPNPYRLIRWKTWNDFKEGDFEDLSHLLELNQVPYFLSTHQGKLLITSFNHEKRCEGDKVFSFQP</sequence>
<comment type="caution">
    <text evidence="1">The sequence shown here is derived from an EMBL/GenBank/DDBJ whole genome shotgun (WGS) entry which is preliminary data.</text>
</comment>
<evidence type="ECO:0008006" key="3">
    <source>
        <dbReference type="Google" id="ProtNLM"/>
    </source>
</evidence>
<dbReference type="RefSeq" id="WP_212588912.1">
    <property type="nucleotide sequence ID" value="NZ_JAERKB010000003.1"/>
</dbReference>
<protein>
    <recommendedName>
        <fullName evidence="3">6-bladed beta-propeller</fullName>
    </recommendedName>
</protein>
<evidence type="ECO:0000313" key="1">
    <source>
        <dbReference type="EMBL" id="MBS0968332.1"/>
    </source>
</evidence>
<dbReference type="EMBL" id="JAERKB010000003">
    <property type="protein sequence ID" value="MBS0968332.1"/>
    <property type="molecule type" value="Genomic_DNA"/>
</dbReference>
<accession>A0ABS5JEF6</accession>
<name>A0ABS5JEF6_9GAMM</name>
<reference evidence="2" key="2">
    <citation type="submission" date="2023-07" db="EMBL/GenBank/DDBJ databases">
        <title>Genome-inferred correspondence between phylogeny and metabolic traits in the wild Drosophila gut microbiome.</title>
        <authorList>
            <person name="Bueno E."/>
            <person name="Blow F."/>
            <person name="Douglas A.E."/>
        </authorList>
    </citation>
    <scope>NUCLEOTIDE SEQUENCE [LARGE SCALE GENOMIC DNA]</scope>
    <source>
        <strain evidence="2">JGM97</strain>
    </source>
</reference>
<evidence type="ECO:0000313" key="2">
    <source>
        <dbReference type="Proteomes" id="UP000680634"/>
    </source>
</evidence>
<keyword evidence="2" id="KW-1185">Reference proteome</keyword>